<feature type="non-terminal residue" evidence="1">
    <location>
        <position position="63"/>
    </location>
</feature>
<organism evidence="1 2">
    <name type="scientific">Stylosanthes scabra</name>
    <dbReference type="NCBI Taxonomy" id="79078"/>
    <lineage>
        <taxon>Eukaryota</taxon>
        <taxon>Viridiplantae</taxon>
        <taxon>Streptophyta</taxon>
        <taxon>Embryophyta</taxon>
        <taxon>Tracheophyta</taxon>
        <taxon>Spermatophyta</taxon>
        <taxon>Magnoliopsida</taxon>
        <taxon>eudicotyledons</taxon>
        <taxon>Gunneridae</taxon>
        <taxon>Pentapetalae</taxon>
        <taxon>rosids</taxon>
        <taxon>fabids</taxon>
        <taxon>Fabales</taxon>
        <taxon>Fabaceae</taxon>
        <taxon>Papilionoideae</taxon>
        <taxon>50 kb inversion clade</taxon>
        <taxon>dalbergioids sensu lato</taxon>
        <taxon>Dalbergieae</taxon>
        <taxon>Pterocarpus clade</taxon>
        <taxon>Stylosanthes</taxon>
    </lineage>
</organism>
<comment type="caution">
    <text evidence="1">The sequence shown here is derived from an EMBL/GenBank/DDBJ whole genome shotgun (WGS) entry which is preliminary data.</text>
</comment>
<dbReference type="Proteomes" id="UP001341840">
    <property type="component" value="Unassembled WGS sequence"/>
</dbReference>
<proteinExistence type="predicted"/>
<dbReference type="PANTHER" id="PTHR33067:SF31">
    <property type="entry name" value="RNA-DIRECTED DNA POLYMERASE"/>
    <property type="match status" value="1"/>
</dbReference>
<accession>A0ABU6U1I6</accession>
<gene>
    <name evidence="1" type="ORF">PIB30_107329</name>
</gene>
<sequence length="63" mass="6970">MPLSLMKKLGIKEMKPTKVSLQMADKSVQYAQGIVENVLVKINSIAQATTKPPDITTPRQECK</sequence>
<keyword evidence="2" id="KW-1185">Reference proteome</keyword>
<name>A0ABU6U1I6_9FABA</name>
<dbReference type="EMBL" id="JASCZI010095148">
    <property type="protein sequence ID" value="MED6153963.1"/>
    <property type="molecule type" value="Genomic_DNA"/>
</dbReference>
<evidence type="ECO:0000313" key="1">
    <source>
        <dbReference type="EMBL" id="MED6153963.1"/>
    </source>
</evidence>
<evidence type="ECO:0000313" key="2">
    <source>
        <dbReference type="Proteomes" id="UP001341840"/>
    </source>
</evidence>
<protein>
    <submittedName>
        <fullName evidence="1">Uncharacterized protein</fullName>
    </submittedName>
</protein>
<reference evidence="1 2" key="1">
    <citation type="journal article" date="2023" name="Plants (Basel)">
        <title>Bridging the Gap: Combining Genomics and Transcriptomics Approaches to Understand Stylosanthes scabra, an Orphan Legume from the Brazilian Caatinga.</title>
        <authorList>
            <person name="Ferreira-Neto J.R.C."/>
            <person name="da Silva M.D."/>
            <person name="Binneck E."/>
            <person name="de Melo N.F."/>
            <person name="da Silva R.H."/>
            <person name="de Melo A.L.T.M."/>
            <person name="Pandolfi V."/>
            <person name="Bustamante F.O."/>
            <person name="Brasileiro-Vidal A.C."/>
            <person name="Benko-Iseppon A.M."/>
        </authorList>
    </citation>
    <scope>NUCLEOTIDE SEQUENCE [LARGE SCALE GENOMIC DNA]</scope>
    <source>
        <tissue evidence="1">Leaves</tissue>
    </source>
</reference>
<dbReference type="PANTHER" id="PTHR33067">
    <property type="entry name" value="RNA-DIRECTED DNA POLYMERASE-RELATED"/>
    <property type="match status" value="1"/>
</dbReference>